<dbReference type="GO" id="GO:0097510">
    <property type="term" value="P:base-excision repair, AP site formation via deaminated base removal"/>
    <property type="evidence" value="ECO:0007669"/>
    <property type="project" value="TreeGrafter"/>
</dbReference>
<dbReference type="InterPro" id="IPR036612">
    <property type="entry name" value="KH_dom_type_1_sf"/>
</dbReference>
<sequence length="656" mass="70877">MGLSFSVPRGVHVPPRVMNMLKEARAWPSPHGDLTSWTEQGVLLLNTVLTVLEGKPLSHKNLGWERFTDAAIRTLSRERTGVVFLLWGEAKEKAKLVDTSRHTVLSAGHPSPLTYEKHFKGCNHFQKVNELFASRGEAEINWQLPQSVQVVLHMFAPLRHEEDSNPSLALVEVRKGEASAARWYDAVLKDINSDRAVISFEGGVWPGREVPCDSVRPRPPREVAGAQVAFQPGNAVEVRFAASEQSPASWALGHVADSALSREGHIAVIVESQKSASKAQDVLVSLDAVRPVSRQPALDPLFLARRAVPIDEDLHGWLSTPDARGCLEQVRSVTGLSLAVPGVVAPGLAPLRNDESKLDSVVLLGNSAAATKAEMLLKIHLMHQREVEAFHKRRSRKLAILEDLTYKASGAGARASFEVDASLVGRTCGKGGDRIQKVEKDFGVEVRIVDGADESAPRTVLISGDSDEAAAKARQELELVKQLFEVQEDRVEWVLGKDNRTIQDMQKKAGLAYATWTGSELELCGQRTCVDDAVLLLESHMEYFFVYQEMDRQQDEIQQSFEALEKAAEAAGLAPQQRSAEKGGKATAPKKDRATSAGRSSSAGRAKGRDDADGKGAGQKGGGQAGGRGQGARGRGSGRGAGSGRRDVPAGQAQAA</sequence>
<dbReference type="InterPro" id="IPR004088">
    <property type="entry name" value="KH_dom_type_1"/>
</dbReference>
<comment type="caution">
    <text evidence="9">The sequence shown here is derived from an EMBL/GenBank/DDBJ whole genome shotgun (WGS) entry which is preliminary data.</text>
</comment>
<dbReference type="SUPFAM" id="SSF54791">
    <property type="entry name" value="Eukaryotic type KH-domain (KH-domain type I)"/>
    <property type="match status" value="1"/>
</dbReference>
<dbReference type="Gene3D" id="3.40.470.10">
    <property type="entry name" value="Uracil-DNA glycosylase-like domain"/>
    <property type="match status" value="1"/>
</dbReference>
<gene>
    <name evidence="9" type="ORF">PGLA1383_LOCUS49850</name>
</gene>
<evidence type="ECO:0000256" key="3">
    <source>
        <dbReference type="ARBA" id="ARBA00022801"/>
    </source>
</evidence>
<dbReference type="PANTHER" id="PTHR11264:SF0">
    <property type="entry name" value="URACIL-DNA GLYCOSYLASE"/>
    <property type="match status" value="1"/>
</dbReference>
<feature type="compositionally biased region" description="Basic and acidic residues" evidence="6">
    <location>
        <begin position="579"/>
        <end position="594"/>
    </location>
</feature>
<dbReference type="OMA" id="SNEHEAC"/>
<dbReference type="InterPro" id="IPR002043">
    <property type="entry name" value="UDG_fam1"/>
</dbReference>
<name>A0A813H956_POLGL</name>
<dbReference type="InterPro" id="IPR036895">
    <property type="entry name" value="Uracil-DNA_glycosylase-like_sf"/>
</dbReference>
<keyword evidence="5" id="KW-0694">RNA-binding</keyword>
<dbReference type="Proteomes" id="UP000654075">
    <property type="component" value="Unassembled WGS sequence"/>
</dbReference>
<keyword evidence="3" id="KW-0378">Hydrolase</keyword>
<dbReference type="GO" id="GO:0005739">
    <property type="term" value="C:mitochondrion"/>
    <property type="evidence" value="ECO:0007669"/>
    <property type="project" value="TreeGrafter"/>
</dbReference>
<dbReference type="PANTHER" id="PTHR11264">
    <property type="entry name" value="URACIL-DNA GLYCOSYLASE"/>
    <property type="match status" value="1"/>
</dbReference>
<feature type="domain" description="Uracil-DNA glycosylase-like" evidence="8">
    <location>
        <begin position="1"/>
        <end position="132"/>
    </location>
</feature>
<dbReference type="GO" id="GO:0004844">
    <property type="term" value="F:uracil DNA N-glycosylase activity"/>
    <property type="evidence" value="ECO:0007669"/>
    <property type="project" value="InterPro"/>
</dbReference>
<evidence type="ECO:0000259" key="7">
    <source>
        <dbReference type="SMART" id="SM00322"/>
    </source>
</evidence>
<evidence type="ECO:0000256" key="2">
    <source>
        <dbReference type="ARBA" id="ARBA00022763"/>
    </source>
</evidence>
<feature type="compositionally biased region" description="Gly residues" evidence="6">
    <location>
        <begin position="615"/>
        <end position="643"/>
    </location>
</feature>
<dbReference type="OrthoDB" id="406884at2759"/>
<keyword evidence="2" id="KW-0227">DNA damage</keyword>
<protein>
    <recommendedName>
        <fullName evidence="11">Uracil-DNA glycosylase</fullName>
    </recommendedName>
</protein>
<dbReference type="SMART" id="SM00322">
    <property type="entry name" value="KH"/>
    <property type="match status" value="1"/>
</dbReference>
<dbReference type="GO" id="GO:0005634">
    <property type="term" value="C:nucleus"/>
    <property type="evidence" value="ECO:0007669"/>
    <property type="project" value="TreeGrafter"/>
</dbReference>
<dbReference type="CDD" id="cd00105">
    <property type="entry name" value="KH-I"/>
    <property type="match status" value="1"/>
</dbReference>
<accession>A0A813H956</accession>
<dbReference type="NCBIfam" id="NF003592">
    <property type="entry name" value="PRK05254.1-5"/>
    <property type="match status" value="1"/>
</dbReference>
<dbReference type="Pfam" id="PF00013">
    <property type="entry name" value="KH_1"/>
    <property type="match status" value="1"/>
</dbReference>
<dbReference type="EMBL" id="CAJNNV010030934">
    <property type="protein sequence ID" value="CAE8634185.1"/>
    <property type="molecule type" value="Genomic_DNA"/>
</dbReference>
<evidence type="ECO:0000259" key="8">
    <source>
        <dbReference type="SMART" id="SM00986"/>
    </source>
</evidence>
<evidence type="ECO:0000313" key="10">
    <source>
        <dbReference type="Proteomes" id="UP000654075"/>
    </source>
</evidence>
<dbReference type="SMART" id="SM00986">
    <property type="entry name" value="UDG"/>
    <property type="match status" value="1"/>
</dbReference>
<dbReference type="GO" id="GO:0003723">
    <property type="term" value="F:RNA binding"/>
    <property type="evidence" value="ECO:0007669"/>
    <property type="project" value="UniProtKB-UniRule"/>
</dbReference>
<dbReference type="Pfam" id="PF03167">
    <property type="entry name" value="UDG"/>
    <property type="match status" value="1"/>
</dbReference>
<evidence type="ECO:0000256" key="6">
    <source>
        <dbReference type="SAM" id="MobiDB-lite"/>
    </source>
</evidence>
<feature type="domain" description="K Homology" evidence="7">
    <location>
        <begin position="411"/>
        <end position="482"/>
    </location>
</feature>
<feature type="region of interest" description="Disordered" evidence="6">
    <location>
        <begin position="568"/>
        <end position="656"/>
    </location>
</feature>
<comment type="similarity">
    <text evidence="1">Belongs to the uracil-DNA glycosylase (UDG) superfamily. UNG family.</text>
</comment>
<evidence type="ECO:0000256" key="4">
    <source>
        <dbReference type="ARBA" id="ARBA00023204"/>
    </source>
</evidence>
<dbReference type="CDD" id="cd10027">
    <property type="entry name" value="UDG-F1-like"/>
    <property type="match status" value="1"/>
</dbReference>
<evidence type="ECO:0008006" key="11">
    <source>
        <dbReference type="Google" id="ProtNLM"/>
    </source>
</evidence>
<dbReference type="AlphaFoldDB" id="A0A813H956"/>
<dbReference type="SMART" id="SM00987">
    <property type="entry name" value="UreE_C"/>
    <property type="match status" value="1"/>
</dbReference>
<keyword evidence="4" id="KW-0234">DNA repair</keyword>
<feature type="compositionally biased region" description="Low complexity" evidence="6">
    <location>
        <begin position="595"/>
        <end position="605"/>
    </location>
</feature>
<evidence type="ECO:0000256" key="5">
    <source>
        <dbReference type="PROSITE-ProRule" id="PRU00117"/>
    </source>
</evidence>
<proteinExistence type="inferred from homology"/>
<dbReference type="Gene3D" id="3.30.1370.10">
    <property type="entry name" value="K Homology domain, type 1"/>
    <property type="match status" value="1"/>
</dbReference>
<evidence type="ECO:0000313" key="9">
    <source>
        <dbReference type="EMBL" id="CAE8634185.1"/>
    </source>
</evidence>
<evidence type="ECO:0000256" key="1">
    <source>
        <dbReference type="ARBA" id="ARBA00008184"/>
    </source>
</evidence>
<keyword evidence="10" id="KW-1185">Reference proteome</keyword>
<reference evidence="9" key="1">
    <citation type="submission" date="2021-02" db="EMBL/GenBank/DDBJ databases">
        <authorList>
            <person name="Dougan E. K."/>
            <person name="Rhodes N."/>
            <person name="Thang M."/>
            <person name="Chan C."/>
        </authorList>
    </citation>
    <scope>NUCLEOTIDE SEQUENCE</scope>
</reference>
<dbReference type="SUPFAM" id="SSF52141">
    <property type="entry name" value="Uracil-DNA glycosylase-like"/>
    <property type="match status" value="1"/>
</dbReference>
<dbReference type="InterPro" id="IPR005122">
    <property type="entry name" value="Uracil-DNA_glycosylase-like"/>
</dbReference>
<dbReference type="PROSITE" id="PS50084">
    <property type="entry name" value="KH_TYPE_1"/>
    <property type="match status" value="1"/>
</dbReference>
<dbReference type="Gene3D" id="2.30.30.140">
    <property type="match status" value="1"/>
</dbReference>
<organism evidence="9 10">
    <name type="scientific">Polarella glacialis</name>
    <name type="common">Dinoflagellate</name>
    <dbReference type="NCBI Taxonomy" id="89957"/>
    <lineage>
        <taxon>Eukaryota</taxon>
        <taxon>Sar</taxon>
        <taxon>Alveolata</taxon>
        <taxon>Dinophyceae</taxon>
        <taxon>Suessiales</taxon>
        <taxon>Suessiaceae</taxon>
        <taxon>Polarella</taxon>
    </lineage>
</organism>
<dbReference type="InterPro" id="IPR004087">
    <property type="entry name" value="KH_dom"/>
</dbReference>